<organism evidence="2 3">
    <name type="scientific">Mycena albidolilacea</name>
    <dbReference type="NCBI Taxonomy" id="1033008"/>
    <lineage>
        <taxon>Eukaryota</taxon>
        <taxon>Fungi</taxon>
        <taxon>Dikarya</taxon>
        <taxon>Basidiomycota</taxon>
        <taxon>Agaricomycotina</taxon>
        <taxon>Agaricomycetes</taxon>
        <taxon>Agaricomycetidae</taxon>
        <taxon>Agaricales</taxon>
        <taxon>Marasmiineae</taxon>
        <taxon>Mycenaceae</taxon>
        <taxon>Mycena</taxon>
    </lineage>
</organism>
<reference evidence="2" key="1">
    <citation type="submission" date="2023-03" db="EMBL/GenBank/DDBJ databases">
        <title>Massive genome expansion in bonnet fungi (Mycena s.s.) driven by repeated elements and novel gene families across ecological guilds.</title>
        <authorList>
            <consortium name="Lawrence Berkeley National Laboratory"/>
            <person name="Harder C.B."/>
            <person name="Miyauchi S."/>
            <person name="Viragh M."/>
            <person name="Kuo A."/>
            <person name="Thoen E."/>
            <person name="Andreopoulos B."/>
            <person name="Lu D."/>
            <person name="Skrede I."/>
            <person name="Drula E."/>
            <person name="Henrissat B."/>
            <person name="Morin E."/>
            <person name="Kohler A."/>
            <person name="Barry K."/>
            <person name="LaButti K."/>
            <person name="Morin E."/>
            <person name="Salamov A."/>
            <person name="Lipzen A."/>
            <person name="Mereny Z."/>
            <person name="Hegedus B."/>
            <person name="Baldrian P."/>
            <person name="Stursova M."/>
            <person name="Weitz H."/>
            <person name="Taylor A."/>
            <person name="Grigoriev I.V."/>
            <person name="Nagy L.G."/>
            <person name="Martin F."/>
            <person name="Kauserud H."/>
        </authorList>
    </citation>
    <scope>NUCLEOTIDE SEQUENCE</scope>
    <source>
        <strain evidence="2">CBHHK002</strain>
    </source>
</reference>
<proteinExistence type="predicted"/>
<dbReference type="Proteomes" id="UP001218218">
    <property type="component" value="Unassembled WGS sequence"/>
</dbReference>
<keyword evidence="3" id="KW-1185">Reference proteome</keyword>
<evidence type="ECO:0000256" key="1">
    <source>
        <dbReference type="SAM" id="Phobius"/>
    </source>
</evidence>
<dbReference type="AlphaFoldDB" id="A0AAD6ZSR2"/>
<protein>
    <submittedName>
        <fullName evidence="2">Uncharacterized protein</fullName>
    </submittedName>
</protein>
<feature type="transmembrane region" description="Helical" evidence="1">
    <location>
        <begin position="82"/>
        <end position="105"/>
    </location>
</feature>
<keyword evidence="1" id="KW-0472">Membrane</keyword>
<dbReference type="EMBL" id="JARIHO010000029">
    <property type="protein sequence ID" value="KAJ7337417.1"/>
    <property type="molecule type" value="Genomic_DNA"/>
</dbReference>
<keyword evidence="1" id="KW-0812">Transmembrane</keyword>
<feature type="transmembrane region" description="Helical" evidence="1">
    <location>
        <begin position="54"/>
        <end position="75"/>
    </location>
</feature>
<feature type="transmembrane region" description="Helical" evidence="1">
    <location>
        <begin position="111"/>
        <end position="131"/>
    </location>
</feature>
<comment type="caution">
    <text evidence="2">The sequence shown here is derived from an EMBL/GenBank/DDBJ whole genome shotgun (WGS) entry which is preliminary data.</text>
</comment>
<accession>A0AAD6ZSR2</accession>
<sequence length="191" mass="20979">MSETPSAKEQLASHFDKSAAAVRAYADQFEASYARPALKTSSAFFDEHPISSTFIVIFSSLAFFPVITFIALSLFTIVSLSFVALCCAFVVSSAIVLFFLSILVLSLVTAFFASGFFTVLALSTYLAYRFVALARSRGREGLSAWAVETKTRFIQFKRREASDESAVVVDFKEPPHEDSNVTDAFVKQEGS</sequence>
<evidence type="ECO:0000313" key="2">
    <source>
        <dbReference type="EMBL" id="KAJ7337417.1"/>
    </source>
</evidence>
<evidence type="ECO:0000313" key="3">
    <source>
        <dbReference type="Proteomes" id="UP001218218"/>
    </source>
</evidence>
<name>A0AAD6ZSR2_9AGAR</name>
<keyword evidence="1" id="KW-1133">Transmembrane helix</keyword>
<gene>
    <name evidence="2" type="ORF">DFH08DRAFT_253286</name>
</gene>
<dbReference type="Pfam" id="PF16015">
    <property type="entry name" value="Promethin"/>
    <property type="match status" value="1"/>
</dbReference>